<dbReference type="SUPFAM" id="SSF52833">
    <property type="entry name" value="Thioredoxin-like"/>
    <property type="match status" value="1"/>
</dbReference>
<dbReference type="CDD" id="cd03191">
    <property type="entry name" value="GST_C_Zeta"/>
    <property type="match status" value="1"/>
</dbReference>
<evidence type="ECO:0000313" key="4">
    <source>
        <dbReference type="EMBL" id="RJG54948.1"/>
    </source>
</evidence>
<comment type="similarity">
    <text evidence="1">Belongs to the GST superfamily. Zeta family.</text>
</comment>
<dbReference type="InterPro" id="IPR040079">
    <property type="entry name" value="Glutathione_S-Trfase"/>
</dbReference>
<dbReference type="Gene3D" id="3.40.30.10">
    <property type="entry name" value="Glutaredoxin"/>
    <property type="match status" value="1"/>
</dbReference>
<dbReference type="AlphaFoldDB" id="A0A418YT08"/>
<keyword evidence="4" id="KW-0413">Isomerase</keyword>
<dbReference type="Pfam" id="PF13417">
    <property type="entry name" value="GST_N_3"/>
    <property type="match status" value="1"/>
</dbReference>
<dbReference type="CDD" id="cd03042">
    <property type="entry name" value="GST_N_Zeta"/>
    <property type="match status" value="1"/>
</dbReference>
<dbReference type="GO" id="GO:0004364">
    <property type="term" value="F:glutathione transferase activity"/>
    <property type="evidence" value="ECO:0007669"/>
    <property type="project" value="TreeGrafter"/>
</dbReference>
<comment type="caution">
    <text evidence="4">The sequence shown here is derived from an EMBL/GenBank/DDBJ whole genome shotgun (WGS) entry which is preliminary data.</text>
</comment>
<dbReference type="Gene3D" id="1.20.1050.10">
    <property type="match status" value="1"/>
</dbReference>
<evidence type="ECO:0000259" key="2">
    <source>
        <dbReference type="PROSITE" id="PS50404"/>
    </source>
</evidence>
<dbReference type="GO" id="GO:0006749">
    <property type="term" value="P:glutathione metabolic process"/>
    <property type="evidence" value="ECO:0007669"/>
    <property type="project" value="TreeGrafter"/>
</dbReference>
<dbReference type="NCBIfam" id="TIGR01262">
    <property type="entry name" value="maiA"/>
    <property type="match status" value="1"/>
</dbReference>
<dbReference type="OrthoDB" id="509852at2"/>
<dbReference type="GO" id="GO:0005737">
    <property type="term" value="C:cytoplasm"/>
    <property type="evidence" value="ECO:0007669"/>
    <property type="project" value="InterPro"/>
</dbReference>
<proteinExistence type="inferred from homology"/>
<dbReference type="InterPro" id="IPR036282">
    <property type="entry name" value="Glutathione-S-Trfase_C_sf"/>
</dbReference>
<dbReference type="InterPro" id="IPR005955">
    <property type="entry name" value="GST_Zeta"/>
</dbReference>
<dbReference type="InterPro" id="IPR010987">
    <property type="entry name" value="Glutathione-S-Trfase_C-like"/>
</dbReference>
<dbReference type="InterPro" id="IPR036249">
    <property type="entry name" value="Thioredoxin-like_sf"/>
</dbReference>
<feature type="domain" description="GST C-terminal" evidence="3">
    <location>
        <begin position="85"/>
        <end position="208"/>
    </location>
</feature>
<dbReference type="EC" id="5.2.1.2" evidence="4"/>
<reference evidence="4 5" key="1">
    <citation type="submission" date="2018-08" db="EMBL/GenBank/DDBJ databases">
        <title>Sphingobium sp. EO9.</title>
        <authorList>
            <person name="Park Y."/>
            <person name="Kim K.H."/>
            <person name="Jeon C.O."/>
        </authorList>
    </citation>
    <scope>NUCLEOTIDE SEQUENCE [LARGE SCALE GENOMIC DNA]</scope>
    <source>
        <strain evidence="4 5">EO9</strain>
    </source>
</reference>
<sequence length="208" mass="22453">MILHGYYRSTASYRVRIALNLKGLAYADAFHHLLRKEQCAPAYLALNPQGLVPALEVDGAVLTQSIAICDYLDEVHPDPPLLPADPIARAQVRAFALAIACDIHPVQNLKILRRLRALGLDEAQVTGWGRETIEDGLAACAALIAGRSGPYCFGDQVTLADICLVPQLVNARRFGARFDYGRIPAIEAACLALPAFARAAPEAQPDAE</sequence>
<evidence type="ECO:0000259" key="3">
    <source>
        <dbReference type="PROSITE" id="PS50405"/>
    </source>
</evidence>
<dbReference type="SFLD" id="SFLDS00019">
    <property type="entry name" value="Glutathione_Transferase_(cytos"/>
    <property type="match status" value="1"/>
</dbReference>
<accession>A0A418YT08</accession>
<dbReference type="PANTHER" id="PTHR42673:SF4">
    <property type="entry name" value="MALEYLACETOACETATE ISOMERASE"/>
    <property type="match status" value="1"/>
</dbReference>
<dbReference type="RefSeq" id="WP_119746401.1">
    <property type="nucleotide sequence ID" value="NZ_QVRA01000008.1"/>
</dbReference>
<dbReference type="EMBL" id="QVRA01000008">
    <property type="protein sequence ID" value="RJG54948.1"/>
    <property type="molecule type" value="Genomic_DNA"/>
</dbReference>
<keyword evidence="5" id="KW-1185">Reference proteome</keyword>
<dbReference type="GO" id="GO:0006559">
    <property type="term" value="P:L-phenylalanine catabolic process"/>
    <property type="evidence" value="ECO:0007669"/>
    <property type="project" value="TreeGrafter"/>
</dbReference>
<dbReference type="Proteomes" id="UP000283469">
    <property type="component" value="Unassembled WGS sequence"/>
</dbReference>
<dbReference type="Pfam" id="PF13410">
    <property type="entry name" value="GST_C_2"/>
    <property type="match status" value="1"/>
</dbReference>
<name>A0A418YT08_9SPHN</name>
<protein>
    <submittedName>
        <fullName evidence="4">Maleylacetoacetate isomerase</fullName>
        <ecNumber evidence="4">5.2.1.2</ecNumber>
    </submittedName>
</protein>
<gene>
    <name evidence="4" type="primary">maiA</name>
    <name evidence="4" type="ORF">D0Z70_11375</name>
</gene>
<evidence type="ECO:0000256" key="1">
    <source>
        <dbReference type="ARBA" id="ARBA00010007"/>
    </source>
</evidence>
<dbReference type="SUPFAM" id="SSF47616">
    <property type="entry name" value="GST C-terminal domain-like"/>
    <property type="match status" value="1"/>
</dbReference>
<dbReference type="GO" id="GO:0016034">
    <property type="term" value="F:maleylacetoacetate isomerase activity"/>
    <property type="evidence" value="ECO:0007669"/>
    <property type="project" value="UniProtKB-EC"/>
</dbReference>
<dbReference type="PANTHER" id="PTHR42673">
    <property type="entry name" value="MALEYLACETOACETATE ISOMERASE"/>
    <property type="match status" value="1"/>
</dbReference>
<dbReference type="InterPro" id="IPR004045">
    <property type="entry name" value="Glutathione_S-Trfase_N"/>
</dbReference>
<dbReference type="PROSITE" id="PS50405">
    <property type="entry name" value="GST_CTER"/>
    <property type="match status" value="1"/>
</dbReference>
<evidence type="ECO:0000313" key="5">
    <source>
        <dbReference type="Proteomes" id="UP000283469"/>
    </source>
</evidence>
<dbReference type="InterPro" id="IPR034333">
    <property type="entry name" value="GST_Zeta_N"/>
</dbReference>
<dbReference type="SFLD" id="SFLDG00358">
    <property type="entry name" value="Main_(cytGST)"/>
    <property type="match status" value="1"/>
</dbReference>
<organism evidence="4 5">
    <name type="scientific">Sphingobium terrigena</name>
    <dbReference type="NCBI Taxonomy" id="2304063"/>
    <lineage>
        <taxon>Bacteria</taxon>
        <taxon>Pseudomonadati</taxon>
        <taxon>Pseudomonadota</taxon>
        <taxon>Alphaproteobacteria</taxon>
        <taxon>Sphingomonadales</taxon>
        <taxon>Sphingomonadaceae</taxon>
        <taxon>Sphingobium</taxon>
    </lineage>
</organism>
<dbReference type="PROSITE" id="PS50404">
    <property type="entry name" value="GST_NTER"/>
    <property type="match status" value="1"/>
</dbReference>
<dbReference type="InterPro" id="IPR034330">
    <property type="entry name" value="GST_Zeta_C"/>
</dbReference>
<feature type="domain" description="GST N-terminal" evidence="2">
    <location>
        <begin position="1"/>
        <end position="80"/>
    </location>
</feature>